<keyword evidence="3" id="KW-1185">Reference proteome</keyword>
<protein>
    <submittedName>
        <fullName evidence="2">Uncharacterized protein</fullName>
    </submittedName>
</protein>
<proteinExistence type="predicted"/>
<evidence type="ECO:0000313" key="2">
    <source>
        <dbReference type="EMBL" id="KAB5587782.1"/>
    </source>
</evidence>
<feature type="region of interest" description="Disordered" evidence="1">
    <location>
        <begin position="147"/>
        <end position="189"/>
    </location>
</feature>
<evidence type="ECO:0000256" key="1">
    <source>
        <dbReference type="SAM" id="MobiDB-lite"/>
    </source>
</evidence>
<gene>
    <name evidence="2" type="ORF">CTheo_8776</name>
</gene>
<dbReference type="AlphaFoldDB" id="A0A5N5Q7Q0"/>
<name>A0A5N5Q7Q0_9AGAM</name>
<organism evidence="2 3">
    <name type="scientific">Ceratobasidium theobromae</name>
    <dbReference type="NCBI Taxonomy" id="1582974"/>
    <lineage>
        <taxon>Eukaryota</taxon>
        <taxon>Fungi</taxon>
        <taxon>Dikarya</taxon>
        <taxon>Basidiomycota</taxon>
        <taxon>Agaricomycotina</taxon>
        <taxon>Agaricomycetes</taxon>
        <taxon>Cantharellales</taxon>
        <taxon>Ceratobasidiaceae</taxon>
        <taxon>Ceratobasidium</taxon>
    </lineage>
</organism>
<accession>A0A5N5Q7Q0</accession>
<evidence type="ECO:0000313" key="3">
    <source>
        <dbReference type="Proteomes" id="UP000383932"/>
    </source>
</evidence>
<comment type="caution">
    <text evidence="2">The sequence shown here is derived from an EMBL/GenBank/DDBJ whole genome shotgun (WGS) entry which is preliminary data.</text>
</comment>
<sequence>MEEMRGDPQMSITTLTPPTEESYLANLSKEVKDQDSTKPLIVVTSIPPSQVSTSSISSTLLGEPVQPSFPAQYTSQYGIQSGEDISFRNRPPTPRPSMFEDLEESPIRIGTPNSLLMDQSTAHIPSPLSPAESELSVTSSAVSRIIHAPISQSTPGRSQILLEEEPEGLWPLPSRRVSFPGEGQPIRDL</sequence>
<dbReference type="EMBL" id="SSOP01000786">
    <property type="protein sequence ID" value="KAB5587782.1"/>
    <property type="molecule type" value="Genomic_DNA"/>
</dbReference>
<dbReference type="Proteomes" id="UP000383932">
    <property type="component" value="Unassembled WGS sequence"/>
</dbReference>
<feature type="region of interest" description="Disordered" evidence="1">
    <location>
        <begin position="82"/>
        <end position="104"/>
    </location>
</feature>
<reference evidence="2 3" key="1">
    <citation type="journal article" date="2019" name="Fungal Biol. Biotechnol.">
        <title>Draft genome sequence of fastidious pathogen Ceratobasidium theobromae, which causes vascular-streak dieback in Theobroma cacao.</title>
        <authorList>
            <person name="Ali S.S."/>
            <person name="Asman A."/>
            <person name="Shao J."/>
            <person name="Firmansyah A.P."/>
            <person name="Susilo A.W."/>
            <person name="Rosmana A."/>
            <person name="McMahon P."/>
            <person name="Junaid M."/>
            <person name="Guest D."/>
            <person name="Kheng T.Y."/>
            <person name="Meinhardt L.W."/>
            <person name="Bailey B.A."/>
        </authorList>
    </citation>
    <scope>NUCLEOTIDE SEQUENCE [LARGE SCALE GENOMIC DNA]</scope>
    <source>
        <strain evidence="2 3">CT2</strain>
    </source>
</reference>